<gene>
    <name evidence="3" type="primary">nfdA</name>
    <name evidence="3" type="ORF">Pan181_02190</name>
</gene>
<keyword evidence="3" id="KW-0378">Hydrolase</keyword>
<evidence type="ECO:0000313" key="4">
    <source>
        <dbReference type="Proteomes" id="UP000315750"/>
    </source>
</evidence>
<dbReference type="Proteomes" id="UP000315750">
    <property type="component" value="Chromosome"/>
</dbReference>
<dbReference type="SUPFAM" id="SSF63829">
    <property type="entry name" value="Calcium-dependent phosphotriesterase"/>
    <property type="match status" value="1"/>
</dbReference>
<dbReference type="InterPro" id="IPR032466">
    <property type="entry name" value="Metal_Hydrolase"/>
</dbReference>
<evidence type="ECO:0000256" key="1">
    <source>
        <dbReference type="SAM" id="SignalP"/>
    </source>
</evidence>
<dbReference type="OrthoDB" id="9767366at2"/>
<name>A0A518AH57_9BACT</name>
<feature type="signal peptide" evidence="1">
    <location>
        <begin position="1"/>
        <end position="26"/>
    </location>
</feature>
<dbReference type="CDD" id="cd01300">
    <property type="entry name" value="YtcJ_like"/>
    <property type="match status" value="1"/>
</dbReference>
<dbReference type="Gene3D" id="3.10.310.70">
    <property type="match status" value="1"/>
</dbReference>
<dbReference type="InterPro" id="IPR033932">
    <property type="entry name" value="YtcJ-like"/>
</dbReference>
<proteinExistence type="predicted"/>
<keyword evidence="1" id="KW-0732">Signal</keyword>
<keyword evidence="4" id="KW-1185">Reference proteome</keyword>
<evidence type="ECO:0000313" key="3">
    <source>
        <dbReference type="EMBL" id="QDU54039.1"/>
    </source>
</evidence>
<dbReference type="RefSeq" id="WP_145245069.1">
    <property type="nucleotide sequence ID" value="NZ_CP036278.1"/>
</dbReference>
<dbReference type="PANTHER" id="PTHR22642">
    <property type="entry name" value="IMIDAZOLONEPROPIONASE"/>
    <property type="match status" value="1"/>
</dbReference>
<dbReference type="EC" id="3.5.1.91" evidence="3"/>
<dbReference type="SUPFAM" id="SSF51338">
    <property type="entry name" value="Composite domain of metallo-dependent hydrolases"/>
    <property type="match status" value="1"/>
</dbReference>
<dbReference type="PANTHER" id="PTHR22642:SF2">
    <property type="entry name" value="PROTEIN LONG AFTER FAR-RED 3"/>
    <property type="match status" value="1"/>
</dbReference>
<dbReference type="KEGG" id="amuc:Pan181_02190"/>
<sequence precursor="true">MTISQRIAAAVVAASCCLASSPWAMAEPFADWVILDAAVLTMDHELPNAEAVAVRGDRIQAVGTTEAIRPLIGPDTKVLQLRGKAVVPGFDDAHLHPTPLFDELSPLGTVPCGPDDVDDIDSLVARLKAKVAVTPDGQWVRGARYEDTKLGRHPTRKDLDRVSTTHPVYVSHSSGHVAAVNSFALALADVDADTPDPAGGAFDRDASGQPNGVLREAAKSIVLDAGPKRPSPSDAEWVEGMLRRFDEYSANGLTSIQHAGTSFSTFRKYALVQAESQQMRIYVMLRYGELTDLERMVDDHGRGDQWLKVGAIKMFHGNSLSGQTCWLYEPYANRPDYYGIPPARSQAALNHRVLEIHKAGMQACIHANGDREIDMVLDAYQAALASDPRRNHRHRIEHASVTSRSILRRAQRLGVVLAPHSYIYEHGDKMEAYGPERWPWMHPNGSAMRMGIPVAGTSDSPVSAAIPLRRIQSMVTRTSKEGKVYGPEQRVTVEQAIHAWTMGSAYASFDERHKGSLTPGKLADLVVLSDDPRTVDPMTIQDLKVELTAVGGRVVYQSEAIPDELEKLTNDKPKVAKGQKLLGKLEHGPARENSGIVRSRQRDDVFWMVNDSGDQPAIYAVRDDGTTYRKVDPKKNPGTHVQKAKNKDWEDIAVMPDGTLIVADVGNNSNARRDLVLYFVAEPEPDAAKAKLLKTVHFGYPDQSMYPPPRSDFNFDCEAVFTLGESVYLLSKNRSNTETKVYRLSDLDSKAYHLLELVDHANLHGQVVAADALPDGSRVVVATYKALWLFDVQDADHPLAHPIGRLPYRGQQVEAVCFDGPKRVLFTDEATSLMYEAAISDFEPYAP</sequence>
<dbReference type="InterPro" id="IPR013108">
    <property type="entry name" value="Amidohydro_3"/>
</dbReference>
<dbReference type="InterPro" id="IPR011059">
    <property type="entry name" value="Metal-dep_hydrolase_composite"/>
</dbReference>
<dbReference type="Pfam" id="PF07969">
    <property type="entry name" value="Amidohydro_3"/>
    <property type="match status" value="1"/>
</dbReference>
<evidence type="ECO:0000259" key="2">
    <source>
        <dbReference type="Pfam" id="PF07969"/>
    </source>
</evidence>
<dbReference type="SUPFAM" id="SSF51556">
    <property type="entry name" value="Metallo-dependent hydrolases"/>
    <property type="match status" value="1"/>
</dbReference>
<dbReference type="Gene3D" id="2.30.40.10">
    <property type="entry name" value="Urease, subunit C, domain 1"/>
    <property type="match status" value="1"/>
</dbReference>
<dbReference type="GO" id="GO:0016810">
    <property type="term" value="F:hydrolase activity, acting on carbon-nitrogen (but not peptide) bonds"/>
    <property type="evidence" value="ECO:0007669"/>
    <property type="project" value="InterPro"/>
</dbReference>
<dbReference type="EMBL" id="CP036278">
    <property type="protein sequence ID" value="QDU54039.1"/>
    <property type="molecule type" value="Genomic_DNA"/>
</dbReference>
<organism evidence="3 4">
    <name type="scientific">Aeoliella mucimassa</name>
    <dbReference type="NCBI Taxonomy" id="2527972"/>
    <lineage>
        <taxon>Bacteria</taxon>
        <taxon>Pseudomonadati</taxon>
        <taxon>Planctomycetota</taxon>
        <taxon>Planctomycetia</taxon>
        <taxon>Pirellulales</taxon>
        <taxon>Lacipirellulaceae</taxon>
        <taxon>Aeoliella</taxon>
    </lineage>
</organism>
<dbReference type="AlphaFoldDB" id="A0A518AH57"/>
<accession>A0A518AH57</accession>
<feature type="domain" description="Amidohydrolase 3" evidence="2">
    <location>
        <begin position="78"/>
        <end position="556"/>
    </location>
</feature>
<protein>
    <submittedName>
        <fullName evidence="3">N-substituted formamide deformylase</fullName>
        <ecNumber evidence="3">3.5.1.91</ecNumber>
    </submittedName>
</protein>
<dbReference type="Gene3D" id="3.20.20.140">
    <property type="entry name" value="Metal-dependent hydrolases"/>
    <property type="match status" value="1"/>
</dbReference>
<feature type="chain" id="PRO_5022130494" evidence="1">
    <location>
        <begin position="27"/>
        <end position="847"/>
    </location>
</feature>
<reference evidence="3 4" key="1">
    <citation type="submission" date="2019-02" db="EMBL/GenBank/DDBJ databases">
        <title>Deep-cultivation of Planctomycetes and their phenomic and genomic characterization uncovers novel biology.</title>
        <authorList>
            <person name="Wiegand S."/>
            <person name="Jogler M."/>
            <person name="Boedeker C."/>
            <person name="Pinto D."/>
            <person name="Vollmers J."/>
            <person name="Rivas-Marin E."/>
            <person name="Kohn T."/>
            <person name="Peeters S.H."/>
            <person name="Heuer A."/>
            <person name="Rast P."/>
            <person name="Oberbeckmann S."/>
            <person name="Bunk B."/>
            <person name="Jeske O."/>
            <person name="Meyerdierks A."/>
            <person name="Storesund J.E."/>
            <person name="Kallscheuer N."/>
            <person name="Luecker S."/>
            <person name="Lage O.M."/>
            <person name="Pohl T."/>
            <person name="Merkel B.J."/>
            <person name="Hornburger P."/>
            <person name="Mueller R.-W."/>
            <person name="Bruemmer F."/>
            <person name="Labrenz M."/>
            <person name="Spormann A.M."/>
            <person name="Op den Camp H."/>
            <person name="Overmann J."/>
            <person name="Amann R."/>
            <person name="Jetten M.S.M."/>
            <person name="Mascher T."/>
            <person name="Medema M.H."/>
            <person name="Devos D.P."/>
            <person name="Kaster A.-K."/>
            <person name="Ovreas L."/>
            <person name="Rohde M."/>
            <person name="Galperin M.Y."/>
            <person name="Jogler C."/>
        </authorList>
    </citation>
    <scope>NUCLEOTIDE SEQUENCE [LARGE SCALE GENOMIC DNA]</scope>
    <source>
        <strain evidence="3 4">Pan181</strain>
    </source>
</reference>